<dbReference type="PANTHER" id="PTHR46368:SF4">
    <property type="entry name" value="OS10G0403700 PROTEIN"/>
    <property type="match status" value="1"/>
</dbReference>
<gene>
    <name evidence="4" type="ORF">DEO72_LG5g2511</name>
</gene>
<reference evidence="4 5" key="1">
    <citation type="submission" date="2019-04" db="EMBL/GenBank/DDBJ databases">
        <title>An improved genome assembly and genetic linkage map for asparagus bean, Vigna unguiculata ssp. sesquipedialis.</title>
        <authorList>
            <person name="Xia Q."/>
            <person name="Zhang R."/>
            <person name="Dong Y."/>
        </authorList>
    </citation>
    <scope>NUCLEOTIDE SEQUENCE [LARGE SCALE GENOMIC DNA]</scope>
    <source>
        <tissue evidence="4">Leaf</tissue>
    </source>
</reference>
<feature type="domain" description="GFO/IDH/MocA-like oxidoreductase" evidence="3">
    <location>
        <begin position="147"/>
        <end position="260"/>
    </location>
</feature>
<evidence type="ECO:0000313" key="5">
    <source>
        <dbReference type="Proteomes" id="UP000501690"/>
    </source>
</evidence>
<dbReference type="InterPro" id="IPR000683">
    <property type="entry name" value="Gfo/Idh/MocA-like_OxRdtase_N"/>
</dbReference>
<dbReference type="Proteomes" id="UP000501690">
    <property type="component" value="Linkage Group LG5"/>
</dbReference>
<evidence type="ECO:0000313" key="4">
    <source>
        <dbReference type="EMBL" id="QCD94427.1"/>
    </source>
</evidence>
<organism evidence="4 5">
    <name type="scientific">Vigna unguiculata</name>
    <name type="common">Cowpea</name>
    <dbReference type="NCBI Taxonomy" id="3917"/>
    <lineage>
        <taxon>Eukaryota</taxon>
        <taxon>Viridiplantae</taxon>
        <taxon>Streptophyta</taxon>
        <taxon>Embryophyta</taxon>
        <taxon>Tracheophyta</taxon>
        <taxon>Spermatophyta</taxon>
        <taxon>Magnoliopsida</taxon>
        <taxon>eudicotyledons</taxon>
        <taxon>Gunneridae</taxon>
        <taxon>Pentapetalae</taxon>
        <taxon>rosids</taxon>
        <taxon>fabids</taxon>
        <taxon>Fabales</taxon>
        <taxon>Fabaceae</taxon>
        <taxon>Papilionoideae</taxon>
        <taxon>50 kb inversion clade</taxon>
        <taxon>NPAAA clade</taxon>
        <taxon>indigoferoid/millettioid clade</taxon>
        <taxon>Phaseoleae</taxon>
        <taxon>Vigna</taxon>
    </lineage>
</organism>
<dbReference type="Pfam" id="PF22725">
    <property type="entry name" value="GFO_IDH_MocA_C3"/>
    <property type="match status" value="1"/>
</dbReference>
<name>A0A4D6M0L6_VIGUN</name>
<proteinExistence type="inferred from homology"/>
<dbReference type="GO" id="GO:0000166">
    <property type="term" value="F:nucleotide binding"/>
    <property type="evidence" value="ECO:0007669"/>
    <property type="project" value="InterPro"/>
</dbReference>
<sequence>MAETPKIRFGFIGCAGIGRRVSRAVALAPNAVLHAVGSRSLDKARAFAAANGFPAGAKVYGSYEAVLDDPEVDVVYLPLPTSLHVRWAVLAASKKKHVLLEKPVALNVAEFDEIIAACESNGVQLMDGTMWMHHPRTSTMKEFLSDVNRFGQLRSIHSNFTFRANADFLENNIRVKPDLDALGALGDAGWYCLRAILWAANYELPKTVIASRNPERNQVGVILACGATLYWEDGKAATFYCSFLSNTSTDITALGTKGTLHVHDFVLPYEEKEASFYAATESGVDEGVTKWVPQPSKHVIETEIPQEALMVNELARLVADIKFKNAKPEKKWPTISRKTQLVADAVKASIDRGFEPVQIQE</sequence>
<dbReference type="Gene3D" id="3.40.50.720">
    <property type="entry name" value="NAD(P)-binding Rossmann-like Domain"/>
    <property type="match status" value="1"/>
</dbReference>
<evidence type="ECO:0000259" key="2">
    <source>
        <dbReference type="Pfam" id="PF01408"/>
    </source>
</evidence>
<keyword evidence="5" id="KW-1185">Reference proteome</keyword>
<dbReference type="SUPFAM" id="SSF51735">
    <property type="entry name" value="NAD(P)-binding Rossmann-fold domains"/>
    <property type="match status" value="1"/>
</dbReference>
<dbReference type="AlphaFoldDB" id="A0A4D6M0L6"/>
<dbReference type="Pfam" id="PF01408">
    <property type="entry name" value="GFO_IDH_MocA"/>
    <property type="match status" value="1"/>
</dbReference>
<dbReference type="InterPro" id="IPR055170">
    <property type="entry name" value="GFO_IDH_MocA-like_dom"/>
</dbReference>
<protein>
    <submittedName>
        <fullName evidence="4">Dihydrodiol dehydrogenase/ D-xylose 1-dehydrogenase</fullName>
    </submittedName>
</protein>
<dbReference type="InterPro" id="IPR036291">
    <property type="entry name" value="NAD(P)-bd_dom_sf"/>
</dbReference>
<feature type="domain" description="Gfo/Idh/MocA-like oxidoreductase N-terminal" evidence="2">
    <location>
        <begin position="7"/>
        <end position="126"/>
    </location>
</feature>
<evidence type="ECO:0000256" key="1">
    <source>
        <dbReference type="ARBA" id="ARBA00010928"/>
    </source>
</evidence>
<accession>A0A4D6M0L6</accession>
<dbReference type="Gene3D" id="3.30.360.10">
    <property type="entry name" value="Dihydrodipicolinate Reductase, domain 2"/>
    <property type="match status" value="1"/>
</dbReference>
<dbReference type="PANTHER" id="PTHR46368">
    <property type="match status" value="1"/>
</dbReference>
<dbReference type="EMBL" id="CP039349">
    <property type="protein sequence ID" value="QCD94427.1"/>
    <property type="molecule type" value="Genomic_DNA"/>
</dbReference>
<evidence type="ECO:0000259" key="3">
    <source>
        <dbReference type="Pfam" id="PF22725"/>
    </source>
</evidence>
<comment type="similarity">
    <text evidence="1">Belongs to the Gfo/Idh/MocA family.</text>
</comment>
<dbReference type="SUPFAM" id="SSF55347">
    <property type="entry name" value="Glyceraldehyde-3-phosphate dehydrogenase-like, C-terminal domain"/>
    <property type="match status" value="1"/>
</dbReference>